<reference evidence="4" key="1">
    <citation type="journal article" date="2013" name="Nat. Commun.">
        <title>Whole-genome sequencing of Oryza brachyantha reveals mechanisms underlying Oryza genome evolution.</title>
        <authorList>
            <person name="Chen J."/>
            <person name="Huang Q."/>
            <person name="Gao D."/>
            <person name="Wang J."/>
            <person name="Lang Y."/>
            <person name="Liu T."/>
            <person name="Li B."/>
            <person name="Bai Z."/>
            <person name="Luis Goicoechea J."/>
            <person name="Liang C."/>
            <person name="Chen C."/>
            <person name="Zhang W."/>
            <person name="Sun S."/>
            <person name="Liao Y."/>
            <person name="Zhang X."/>
            <person name="Yang L."/>
            <person name="Song C."/>
            <person name="Wang M."/>
            <person name="Shi J."/>
            <person name="Liu G."/>
            <person name="Liu J."/>
            <person name="Zhou H."/>
            <person name="Zhou W."/>
            <person name="Yu Q."/>
            <person name="An N."/>
            <person name="Chen Y."/>
            <person name="Cai Q."/>
            <person name="Wang B."/>
            <person name="Liu B."/>
            <person name="Min J."/>
            <person name="Huang Y."/>
            <person name="Wu H."/>
            <person name="Li Z."/>
            <person name="Zhang Y."/>
            <person name="Yin Y."/>
            <person name="Song W."/>
            <person name="Jiang J."/>
            <person name="Jackson S.A."/>
            <person name="Wing R.A."/>
            <person name="Wang J."/>
            <person name="Chen M."/>
        </authorList>
    </citation>
    <scope>NUCLEOTIDE SEQUENCE [LARGE SCALE GENOMIC DNA]</scope>
    <source>
        <strain evidence="4">cv. IRGC 101232</strain>
    </source>
</reference>
<dbReference type="Pfam" id="PF00072">
    <property type="entry name" value="Response_reg"/>
    <property type="match status" value="1"/>
</dbReference>
<dbReference type="AlphaFoldDB" id="J3MKH6"/>
<organism evidence="4">
    <name type="scientific">Oryza brachyantha</name>
    <name type="common">malo sina</name>
    <dbReference type="NCBI Taxonomy" id="4533"/>
    <lineage>
        <taxon>Eukaryota</taxon>
        <taxon>Viridiplantae</taxon>
        <taxon>Streptophyta</taxon>
        <taxon>Embryophyta</taxon>
        <taxon>Tracheophyta</taxon>
        <taxon>Spermatophyta</taxon>
        <taxon>Magnoliopsida</taxon>
        <taxon>Liliopsida</taxon>
        <taxon>Poales</taxon>
        <taxon>Poaceae</taxon>
        <taxon>BOP clade</taxon>
        <taxon>Oryzoideae</taxon>
        <taxon>Oryzeae</taxon>
        <taxon>Oryzinae</taxon>
        <taxon>Oryza</taxon>
    </lineage>
</organism>
<keyword evidence="5" id="KW-1185">Reference proteome</keyword>
<dbReference type="PROSITE" id="PS50110">
    <property type="entry name" value="RESPONSE_REGULATORY"/>
    <property type="match status" value="1"/>
</dbReference>
<protein>
    <recommendedName>
        <fullName evidence="3">Response regulatory domain-containing protein</fullName>
    </recommendedName>
</protein>
<dbReference type="GO" id="GO:0000160">
    <property type="term" value="P:phosphorelay signal transduction system"/>
    <property type="evidence" value="ECO:0007669"/>
    <property type="project" value="UniProtKB-KW"/>
</dbReference>
<proteinExistence type="predicted"/>
<dbReference type="CDD" id="cd17581">
    <property type="entry name" value="REC_typeA_ARR"/>
    <property type="match status" value="1"/>
</dbReference>
<dbReference type="SUPFAM" id="SSF52172">
    <property type="entry name" value="CheY-like"/>
    <property type="match status" value="1"/>
</dbReference>
<dbReference type="Gramene" id="OB07G19080.1">
    <property type="protein sequence ID" value="OB07G19080.1"/>
    <property type="gene ID" value="OB07G19080"/>
</dbReference>
<dbReference type="PANTHER" id="PTHR43874:SF18">
    <property type="entry name" value="TWO-COMPONENT RESPONSE REGULATOR ORR7"/>
    <property type="match status" value="1"/>
</dbReference>
<accession>J3MKH6</accession>
<evidence type="ECO:0000256" key="1">
    <source>
        <dbReference type="ARBA" id="ARBA00023012"/>
    </source>
</evidence>
<dbReference type="eggNOG" id="KOG1601">
    <property type="taxonomic scope" value="Eukaryota"/>
</dbReference>
<evidence type="ECO:0000256" key="2">
    <source>
        <dbReference type="PROSITE-ProRule" id="PRU00169"/>
    </source>
</evidence>
<dbReference type="STRING" id="4533.J3MKH6"/>
<reference evidence="4" key="2">
    <citation type="submission" date="2013-04" db="UniProtKB">
        <authorList>
            <consortium name="EnsemblPlants"/>
        </authorList>
    </citation>
    <scope>IDENTIFICATION</scope>
</reference>
<dbReference type="Proteomes" id="UP000006038">
    <property type="component" value="Chromosome 7"/>
</dbReference>
<keyword evidence="2" id="KW-0597">Phosphoprotein</keyword>
<feature type="domain" description="Response regulatory" evidence="3">
    <location>
        <begin position="71"/>
        <end position="208"/>
    </location>
</feature>
<sequence>MEMRVPAVVVAGGCDLGGCCRGGGKVADGEEGKKDERISAVKDWVMAQVVPVDDNASAEDEDEEAEAPPPYVMAVDDSSVDRAIITALLRRSKYRVTAVDSGKRALEILGSVSRYTSSAFLFLSKILTFNQEPNVSMIITDYWMPEMTGYDLLKKVKESSELKQIPVVIMSSENVPTRISRCLEEGAEDFLLKPVRPADISRISSRMLQ</sequence>
<name>J3MKH6_ORYBR</name>
<dbReference type="InterPro" id="IPR045279">
    <property type="entry name" value="ARR-like"/>
</dbReference>
<dbReference type="GO" id="GO:0009736">
    <property type="term" value="P:cytokinin-activated signaling pathway"/>
    <property type="evidence" value="ECO:0007669"/>
    <property type="project" value="InterPro"/>
</dbReference>
<evidence type="ECO:0000313" key="4">
    <source>
        <dbReference type="EnsemblPlants" id="OB07G19080.1"/>
    </source>
</evidence>
<feature type="modified residue" description="4-aspartylphosphate" evidence="2">
    <location>
        <position position="141"/>
    </location>
</feature>
<dbReference type="Gene3D" id="3.40.50.2300">
    <property type="match status" value="1"/>
</dbReference>
<dbReference type="PANTHER" id="PTHR43874">
    <property type="entry name" value="TWO-COMPONENT RESPONSE REGULATOR"/>
    <property type="match status" value="1"/>
</dbReference>
<dbReference type="SMART" id="SM00448">
    <property type="entry name" value="REC"/>
    <property type="match status" value="1"/>
</dbReference>
<dbReference type="OMA" id="NELKFLW"/>
<dbReference type="HOGENOM" id="CLU_000445_69_5_1"/>
<dbReference type="InterPro" id="IPR011006">
    <property type="entry name" value="CheY-like_superfamily"/>
</dbReference>
<evidence type="ECO:0000259" key="3">
    <source>
        <dbReference type="PROSITE" id="PS50110"/>
    </source>
</evidence>
<dbReference type="InterPro" id="IPR001789">
    <property type="entry name" value="Sig_transdc_resp-reg_receiver"/>
</dbReference>
<keyword evidence="1" id="KW-0902">Two-component regulatory system</keyword>
<dbReference type="EnsemblPlants" id="OB07G19080.1">
    <property type="protein sequence ID" value="OB07G19080.1"/>
    <property type="gene ID" value="OB07G19080"/>
</dbReference>
<evidence type="ECO:0000313" key="5">
    <source>
        <dbReference type="Proteomes" id="UP000006038"/>
    </source>
</evidence>